<comment type="caution">
    <text evidence="2">The sequence shown here is derived from an EMBL/GenBank/DDBJ whole genome shotgun (WGS) entry which is preliminary data.</text>
</comment>
<keyword evidence="3" id="KW-1185">Reference proteome</keyword>
<evidence type="ECO:0000256" key="1">
    <source>
        <dbReference type="SAM" id="SignalP"/>
    </source>
</evidence>
<feature type="chain" id="PRO_5042142194" evidence="1">
    <location>
        <begin position="28"/>
        <end position="265"/>
    </location>
</feature>
<gene>
    <name evidence="2" type="ORF">LKE05_01455</name>
</gene>
<keyword evidence="1" id="KW-0732">Signal</keyword>
<dbReference type="AlphaFoldDB" id="A0AAE3DWM9"/>
<evidence type="ECO:0000313" key="3">
    <source>
        <dbReference type="Proteomes" id="UP001198242"/>
    </source>
</evidence>
<proteinExistence type="predicted"/>
<name>A0AAE3DWM9_9FIRM</name>
<dbReference type="RefSeq" id="WP_022229754.1">
    <property type="nucleotide sequence ID" value="NZ_JAJEQM010000001.1"/>
</dbReference>
<protein>
    <submittedName>
        <fullName evidence="2">Uncharacterized protein</fullName>
    </submittedName>
</protein>
<reference evidence="2 3" key="1">
    <citation type="submission" date="2021-10" db="EMBL/GenBank/DDBJ databases">
        <title>Anaerobic single-cell dispensing facilitates the cultivation of human gut bacteria.</title>
        <authorList>
            <person name="Afrizal A."/>
        </authorList>
    </citation>
    <scope>NUCLEOTIDE SEQUENCE [LARGE SCALE GENOMIC DNA]</scope>
    <source>
        <strain evidence="2 3">CLA-AA-H232</strain>
    </source>
</reference>
<feature type="signal peptide" evidence="1">
    <location>
        <begin position="1"/>
        <end position="27"/>
    </location>
</feature>
<evidence type="ECO:0000313" key="2">
    <source>
        <dbReference type="EMBL" id="MCC2209462.1"/>
    </source>
</evidence>
<dbReference type="Proteomes" id="UP001198242">
    <property type="component" value="Unassembled WGS sequence"/>
</dbReference>
<dbReference type="EMBL" id="JAJEQM010000001">
    <property type="protein sequence ID" value="MCC2209462.1"/>
    <property type="molecule type" value="Genomic_DNA"/>
</dbReference>
<accession>A0AAE3DWM9</accession>
<organism evidence="2 3">
    <name type="scientific">Hominilimicola fabiformis</name>
    <dbReference type="NCBI Taxonomy" id="2885356"/>
    <lineage>
        <taxon>Bacteria</taxon>
        <taxon>Bacillati</taxon>
        <taxon>Bacillota</taxon>
        <taxon>Clostridia</taxon>
        <taxon>Eubacteriales</taxon>
        <taxon>Oscillospiraceae</taxon>
        <taxon>Hominilimicola</taxon>
    </lineage>
</organism>
<sequence>MKKKLLSIAAACVLGVQAIAMPMIANAEQGTHYVEKSDFNDVSIGGAKGTGYYGLGIIMDGSPWLSKGSASVHYQTFYHDDQRNVNYCNFWSNSDKTGSGDGAGSMYFYNRNLAKTMGPYGIAEYDVRLKADTQDFNFMMGWFEDPTSSGFNAATQVALNLRFSLNGVTANNGVRTENLATLQADKWYKVRVTLDNNFEEYSAVVTDVETGKVVGSLLDAAYQASIPSGVTGIKTTCWGYIRGNTYDFDLTNVTIGKSDTKYSAQ</sequence>